<dbReference type="AlphaFoldDB" id="A0A378I293"/>
<evidence type="ECO:0000313" key="7">
    <source>
        <dbReference type="EMBL" id="STX28850.1"/>
    </source>
</evidence>
<dbReference type="Gene3D" id="3.40.50.720">
    <property type="entry name" value="NAD(P)-binding Rossmann-like Domain"/>
    <property type="match status" value="1"/>
</dbReference>
<dbReference type="RefSeq" id="WP_115302563.1">
    <property type="nucleotide sequence ID" value="NZ_CAAAHO010000001.1"/>
</dbReference>
<reference evidence="7 8" key="1">
    <citation type="submission" date="2018-06" db="EMBL/GenBank/DDBJ databases">
        <authorList>
            <consortium name="Pathogen Informatics"/>
            <person name="Doyle S."/>
        </authorList>
    </citation>
    <scope>NUCLEOTIDE SEQUENCE [LARGE SCALE GENOMIC DNA]</scope>
    <source>
        <strain evidence="7 8">NCTC13315</strain>
    </source>
</reference>
<organism evidence="7 8">
    <name type="scientific">Legionella beliardensis</name>
    <dbReference type="NCBI Taxonomy" id="91822"/>
    <lineage>
        <taxon>Bacteria</taxon>
        <taxon>Pseudomonadati</taxon>
        <taxon>Pseudomonadota</taxon>
        <taxon>Gammaproteobacteria</taxon>
        <taxon>Legionellales</taxon>
        <taxon>Legionellaceae</taxon>
        <taxon>Legionella</taxon>
    </lineage>
</organism>
<evidence type="ECO:0000313" key="8">
    <source>
        <dbReference type="Proteomes" id="UP000254968"/>
    </source>
</evidence>
<keyword evidence="3 5" id="KW-0521">NADP</keyword>
<protein>
    <recommendedName>
        <fullName evidence="5">N-acetyl-gamma-glutamyl-phosphate reductase</fullName>
        <shortName evidence="5">AGPR</shortName>
        <ecNumber evidence="5">1.2.1.38</ecNumber>
    </recommendedName>
    <alternativeName>
        <fullName evidence="5">N-acetyl-glutamate semialdehyde dehydrogenase</fullName>
        <shortName evidence="5">NAGSA dehydrogenase</shortName>
    </alternativeName>
</protein>
<dbReference type="InterPro" id="IPR000534">
    <property type="entry name" value="Semialdehyde_DH_NAD-bd"/>
</dbReference>
<dbReference type="Proteomes" id="UP000254968">
    <property type="component" value="Unassembled WGS sequence"/>
</dbReference>
<dbReference type="SMART" id="SM00859">
    <property type="entry name" value="Semialdhyde_dh"/>
    <property type="match status" value="1"/>
</dbReference>
<evidence type="ECO:0000256" key="5">
    <source>
        <dbReference type="HAMAP-Rule" id="MF_00150"/>
    </source>
</evidence>
<dbReference type="InterPro" id="IPR058924">
    <property type="entry name" value="AGPR_dimerisation_dom"/>
</dbReference>
<comment type="catalytic activity">
    <reaction evidence="5">
        <text>N-acetyl-L-glutamate 5-semialdehyde + phosphate + NADP(+) = N-acetyl-L-glutamyl 5-phosphate + NADPH + H(+)</text>
        <dbReference type="Rhea" id="RHEA:21588"/>
        <dbReference type="ChEBI" id="CHEBI:15378"/>
        <dbReference type="ChEBI" id="CHEBI:29123"/>
        <dbReference type="ChEBI" id="CHEBI:43474"/>
        <dbReference type="ChEBI" id="CHEBI:57783"/>
        <dbReference type="ChEBI" id="CHEBI:57936"/>
        <dbReference type="ChEBI" id="CHEBI:58349"/>
        <dbReference type="EC" id="1.2.1.38"/>
    </reaction>
</comment>
<gene>
    <name evidence="5 7" type="primary">argC</name>
    <name evidence="7" type="ORF">NCTC13315_01384</name>
</gene>
<keyword evidence="2 5" id="KW-0028">Amino-acid biosynthesis</keyword>
<dbReference type="GO" id="GO:0003942">
    <property type="term" value="F:N-acetyl-gamma-glutamyl-phosphate reductase activity"/>
    <property type="evidence" value="ECO:0007669"/>
    <property type="project" value="UniProtKB-UniRule"/>
</dbReference>
<dbReference type="NCBIfam" id="TIGR01850">
    <property type="entry name" value="argC"/>
    <property type="match status" value="1"/>
</dbReference>
<dbReference type="InterPro" id="IPR036291">
    <property type="entry name" value="NAD(P)-bd_dom_sf"/>
</dbReference>
<sequence>MNKQYKVAIVGIQGYIGQELTRLVTNHPYLQLVAGYSRQAKEELYQQIPALAGQEISIYSPDKLKNHASQLDIIFLATPAEASMELTTQVIYQGSIIIDLSGAFRLPQAQFTSWYAMAHTAPELIKYACYGLSPWVTSQAQYTLIANPGCYAACALMTLLPLLKADLLQLNQIIIDAKSGVSGSGKQINPDLMFCELANNFFPYKIGKHQHTPEINKALSDLSHREVNVRLTTSMLPLTRGLAMTIYAQAKSSCSDDSLSFAIETAFKQAYQAYPLVRYQEVGKAGNPFILALKHVINTPYCHIGYFVKEGQITLFSTIDNLLKGAASQAIENVNAFYKLPLHTGLLSFKGAL</sequence>
<dbReference type="SUPFAM" id="SSF55347">
    <property type="entry name" value="Glyceraldehyde-3-phosphate dehydrogenase-like, C-terminal domain"/>
    <property type="match status" value="1"/>
</dbReference>
<dbReference type="Pfam" id="PF22698">
    <property type="entry name" value="Semialdhyde_dhC_1"/>
    <property type="match status" value="1"/>
</dbReference>
<comment type="subcellular location">
    <subcellularLocation>
        <location evidence="5">Cytoplasm</location>
    </subcellularLocation>
</comment>
<dbReference type="GO" id="GO:0051287">
    <property type="term" value="F:NAD binding"/>
    <property type="evidence" value="ECO:0007669"/>
    <property type="project" value="InterPro"/>
</dbReference>
<evidence type="ECO:0000256" key="1">
    <source>
        <dbReference type="ARBA" id="ARBA00022571"/>
    </source>
</evidence>
<dbReference type="CDD" id="cd17895">
    <property type="entry name" value="AGPR_1_N"/>
    <property type="match status" value="1"/>
</dbReference>
<proteinExistence type="inferred from homology"/>
<name>A0A378I293_9GAMM</name>
<dbReference type="PANTHER" id="PTHR32338">
    <property type="entry name" value="N-ACETYL-GAMMA-GLUTAMYL-PHOSPHATE REDUCTASE, CHLOROPLASTIC-RELATED-RELATED"/>
    <property type="match status" value="1"/>
</dbReference>
<dbReference type="EC" id="1.2.1.38" evidence="5"/>
<evidence type="ECO:0000256" key="3">
    <source>
        <dbReference type="ARBA" id="ARBA00022857"/>
    </source>
</evidence>
<dbReference type="UniPathway" id="UPA00068">
    <property type="reaction ID" value="UER00108"/>
</dbReference>
<accession>A0A378I293</accession>
<dbReference type="OrthoDB" id="9801289at2"/>
<dbReference type="InterPro" id="IPR050085">
    <property type="entry name" value="AGPR"/>
</dbReference>
<keyword evidence="8" id="KW-1185">Reference proteome</keyword>
<evidence type="ECO:0000259" key="6">
    <source>
        <dbReference type="SMART" id="SM00859"/>
    </source>
</evidence>
<dbReference type="Gene3D" id="3.30.360.10">
    <property type="entry name" value="Dihydrodipicolinate Reductase, domain 2"/>
    <property type="match status" value="1"/>
</dbReference>
<evidence type="ECO:0000256" key="4">
    <source>
        <dbReference type="ARBA" id="ARBA00023002"/>
    </source>
</evidence>
<evidence type="ECO:0000256" key="2">
    <source>
        <dbReference type="ARBA" id="ARBA00022605"/>
    </source>
</evidence>
<comment type="pathway">
    <text evidence="5">Amino-acid biosynthesis; L-arginine biosynthesis; N(2)-acetyl-L-ornithine from L-glutamate: step 3/4.</text>
</comment>
<comment type="similarity">
    <text evidence="5">Belongs to the NAGSA dehydrogenase family. Type 1 subfamily.</text>
</comment>
<keyword evidence="1 5" id="KW-0055">Arginine biosynthesis</keyword>
<keyword evidence="4 5" id="KW-0560">Oxidoreductase</keyword>
<dbReference type="InterPro" id="IPR000706">
    <property type="entry name" value="AGPR_type-1"/>
</dbReference>
<comment type="function">
    <text evidence="5">Catalyzes the NADPH-dependent reduction of N-acetyl-5-glutamyl phosphate to yield N-acetyl-L-glutamate 5-semialdehyde.</text>
</comment>
<feature type="active site" evidence="5">
    <location>
        <position position="150"/>
    </location>
</feature>
<dbReference type="PANTHER" id="PTHR32338:SF10">
    <property type="entry name" value="N-ACETYL-GAMMA-GLUTAMYL-PHOSPHATE REDUCTASE, CHLOROPLASTIC-RELATED"/>
    <property type="match status" value="1"/>
</dbReference>
<keyword evidence="5" id="KW-0963">Cytoplasm</keyword>
<dbReference type="EMBL" id="UGNV01000001">
    <property type="protein sequence ID" value="STX28850.1"/>
    <property type="molecule type" value="Genomic_DNA"/>
</dbReference>
<dbReference type="GO" id="GO:0006526">
    <property type="term" value="P:L-arginine biosynthetic process"/>
    <property type="evidence" value="ECO:0007669"/>
    <property type="project" value="UniProtKB-UniRule"/>
</dbReference>
<dbReference type="HAMAP" id="MF_00150">
    <property type="entry name" value="ArgC_type1"/>
    <property type="match status" value="1"/>
</dbReference>
<dbReference type="SUPFAM" id="SSF51735">
    <property type="entry name" value="NAD(P)-binding Rossmann-fold domains"/>
    <property type="match status" value="1"/>
</dbReference>
<dbReference type="Pfam" id="PF01118">
    <property type="entry name" value="Semialdhyde_dh"/>
    <property type="match status" value="1"/>
</dbReference>
<dbReference type="CDD" id="cd23934">
    <property type="entry name" value="AGPR_1_C"/>
    <property type="match status" value="1"/>
</dbReference>
<feature type="domain" description="Semialdehyde dehydrogenase NAD-binding" evidence="6">
    <location>
        <begin position="6"/>
        <end position="143"/>
    </location>
</feature>
<dbReference type="GO" id="GO:0005737">
    <property type="term" value="C:cytoplasm"/>
    <property type="evidence" value="ECO:0007669"/>
    <property type="project" value="UniProtKB-SubCell"/>
</dbReference>
<dbReference type="GO" id="GO:0070401">
    <property type="term" value="F:NADP+ binding"/>
    <property type="evidence" value="ECO:0007669"/>
    <property type="project" value="InterPro"/>
</dbReference>